<protein>
    <recommendedName>
        <fullName evidence="2">Phosphate-binding protein PstS</fullName>
    </recommendedName>
</protein>
<accession>A0A645FIJ0</accession>
<dbReference type="SUPFAM" id="SSF53850">
    <property type="entry name" value="Periplasmic binding protein-like II"/>
    <property type="match status" value="1"/>
</dbReference>
<dbReference type="Gene3D" id="3.40.190.10">
    <property type="entry name" value="Periplasmic binding protein-like II"/>
    <property type="match status" value="1"/>
</dbReference>
<name>A0A645FIJ0_9ZZZZ</name>
<gene>
    <name evidence="1" type="ORF">SDC9_161544</name>
</gene>
<dbReference type="EMBL" id="VSSQ01060818">
    <property type="protein sequence ID" value="MPN14218.1"/>
    <property type="molecule type" value="Genomic_DNA"/>
</dbReference>
<dbReference type="AlphaFoldDB" id="A0A645FIJ0"/>
<sequence>MIPGRDANDLAYKLDRTSEGVYPAVLVSYAIVCQTYKDSSVASLVKQYVGYIASADGQQAAATAAGSAPLSAALQAKVKASVDSIK</sequence>
<organism evidence="1">
    <name type="scientific">bioreactor metagenome</name>
    <dbReference type="NCBI Taxonomy" id="1076179"/>
    <lineage>
        <taxon>unclassified sequences</taxon>
        <taxon>metagenomes</taxon>
        <taxon>ecological metagenomes</taxon>
    </lineage>
</organism>
<evidence type="ECO:0008006" key="2">
    <source>
        <dbReference type="Google" id="ProtNLM"/>
    </source>
</evidence>
<evidence type="ECO:0000313" key="1">
    <source>
        <dbReference type="EMBL" id="MPN14218.1"/>
    </source>
</evidence>
<comment type="caution">
    <text evidence="1">The sequence shown here is derived from an EMBL/GenBank/DDBJ whole genome shotgun (WGS) entry which is preliminary data.</text>
</comment>
<proteinExistence type="predicted"/>
<reference evidence="1" key="1">
    <citation type="submission" date="2019-08" db="EMBL/GenBank/DDBJ databases">
        <authorList>
            <person name="Kucharzyk K."/>
            <person name="Murdoch R.W."/>
            <person name="Higgins S."/>
            <person name="Loffler F."/>
        </authorList>
    </citation>
    <scope>NUCLEOTIDE SEQUENCE</scope>
</reference>